<dbReference type="VEuPathDB" id="FungiDB:SCHCODRAFT_02550407"/>
<proteinExistence type="predicted"/>
<keyword evidence="6" id="KW-1185">Reference proteome</keyword>
<name>D8QD12_SCHCM</name>
<dbReference type="GO" id="GO:0005737">
    <property type="term" value="C:cytoplasm"/>
    <property type="evidence" value="ECO:0007669"/>
    <property type="project" value="UniProtKB-SubCell"/>
</dbReference>
<dbReference type="InterPro" id="IPR028133">
    <property type="entry name" value="Dynamitin"/>
</dbReference>
<evidence type="ECO:0000256" key="2">
    <source>
        <dbReference type="ARBA" id="ARBA00022490"/>
    </source>
</evidence>
<feature type="region of interest" description="Disordered" evidence="4">
    <location>
        <begin position="1"/>
        <end position="113"/>
    </location>
</feature>
<comment type="subcellular location">
    <subcellularLocation>
        <location evidence="1">Cytoplasm</location>
    </subcellularLocation>
</comment>
<protein>
    <recommendedName>
        <fullName evidence="7">Dynamitin</fullName>
    </recommendedName>
</protein>
<sequence length="405" mass="45597">MSSTKYANLPDIDTAPDIYETEETFNSNVANSKGDDDEDDIPSRSRMRTTDSAFRQANPDELDTRTVNPEDAQKKFRKAEQRRERFRSRYTYPPSPSRSQSRSPSKERPVPISKRLLAIQAELESIEAEVSESAKEKIVSEENIDPGELIRGLTDVRRRLGQIKKDKEGRGRLVEMITSEEAEKLRVGEGEGGEGKEKPKKGEEKAEVRSVVEIDKRVGELEKLVGATTTVLDETTPLPAPLLPMLSRLHSQLTLLTQPRHIDSISRRLKVLLTDLDRVSQAQHGHRRHPSQTKDQSQAAAPSPLSEQLMPLLNRLSPALPHIPHILTRLRTLSQLHTSAAEFQSTLEGLEEEQRKMRETLNDLESAVASVENSLKENRDLVKGNVEGLDSRVDDVVKRLEALQH</sequence>
<dbReference type="OMA" id="SDMDIQP"/>
<keyword evidence="2" id="KW-0963">Cytoplasm</keyword>
<evidence type="ECO:0008006" key="7">
    <source>
        <dbReference type="Google" id="ProtNLM"/>
    </source>
</evidence>
<feature type="coiled-coil region" evidence="3">
    <location>
        <begin position="333"/>
        <end position="381"/>
    </location>
</feature>
<dbReference type="STRING" id="578458.D8QD12"/>
<dbReference type="PANTHER" id="PTHR15346">
    <property type="entry name" value="DYNACTIN SUBUNIT"/>
    <property type="match status" value="1"/>
</dbReference>
<dbReference type="HOGENOM" id="CLU_033559_0_0_1"/>
<feature type="compositionally biased region" description="Low complexity" evidence="4">
    <location>
        <begin position="89"/>
        <end position="103"/>
    </location>
</feature>
<dbReference type="KEGG" id="scm:SCHCO_02550407"/>
<feature type="region of interest" description="Disordered" evidence="4">
    <location>
        <begin position="280"/>
        <end position="303"/>
    </location>
</feature>
<evidence type="ECO:0000313" key="6">
    <source>
        <dbReference type="Proteomes" id="UP000007431"/>
    </source>
</evidence>
<dbReference type="GeneID" id="9594276"/>
<evidence type="ECO:0000256" key="1">
    <source>
        <dbReference type="ARBA" id="ARBA00004496"/>
    </source>
</evidence>
<keyword evidence="3" id="KW-0175">Coiled coil</keyword>
<dbReference type="InParanoid" id="D8QD12"/>
<dbReference type="RefSeq" id="XP_003029526.1">
    <property type="nucleotide sequence ID" value="XM_003029480.1"/>
</dbReference>
<dbReference type="AlphaFoldDB" id="D8QD12"/>
<dbReference type="OrthoDB" id="4977at2759"/>
<evidence type="ECO:0000256" key="4">
    <source>
        <dbReference type="SAM" id="MobiDB-lite"/>
    </source>
</evidence>
<dbReference type="eggNOG" id="KOG3958">
    <property type="taxonomic scope" value="Eukaryota"/>
</dbReference>
<dbReference type="Pfam" id="PF04912">
    <property type="entry name" value="Dynamitin"/>
    <property type="match status" value="1"/>
</dbReference>
<gene>
    <name evidence="5" type="ORF">SCHCODRAFT_58724</name>
</gene>
<evidence type="ECO:0000313" key="5">
    <source>
        <dbReference type="EMBL" id="EFI94623.1"/>
    </source>
</evidence>
<feature type="compositionally biased region" description="Basic and acidic residues" evidence="4">
    <location>
        <begin position="71"/>
        <end position="83"/>
    </location>
</feature>
<dbReference type="GO" id="GO:0005869">
    <property type="term" value="C:dynactin complex"/>
    <property type="evidence" value="ECO:0007669"/>
    <property type="project" value="InterPro"/>
</dbReference>
<reference evidence="5 6" key="1">
    <citation type="journal article" date="2010" name="Nat. Biotechnol.">
        <title>Genome sequence of the model mushroom Schizophyllum commune.</title>
        <authorList>
            <person name="Ohm R.A."/>
            <person name="de Jong J.F."/>
            <person name="Lugones L.G."/>
            <person name="Aerts A."/>
            <person name="Kothe E."/>
            <person name="Stajich J.E."/>
            <person name="de Vries R.P."/>
            <person name="Record E."/>
            <person name="Levasseur A."/>
            <person name="Baker S.E."/>
            <person name="Bartholomew K.A."/>
            <person name="Coutinho P.M."/>
            <person name="Erdmann S."/>
            <person name="Fowler T.J."/>
            <person name="Gathman A.C."/>
            <person name="Lombard V."/>
            <person name="Henrissat B."/>
            <person name="Knabe N."/>
            <person name="Kuees U."/>
            <person name="Lilly W.W."/>
            <person name="Lindquist E."/>
            <person name="Lucas S."/>
            <person name="Magnuson J.K."/>
            <person name="Piumi F."/>
            <person name="Raudaskoski M."/>
            <person name="Salamov A."/>
            <person name="Schmutz J."/>
            <person name="Schwarze F.W.M.R."/>
            <person name="vanKuyk P.A."/>
            <person name="Horton J.S."/>
            <person name="Grigoriev I.V."/>
            <person name="Woesten H.A.B."/>
        </authorList>
    </citation>
    <scope>NUCLEOTIDE SEQUENCE [LARGE SCALE GENOMIC DNA]</scope>
    <source>
        <strain evidence="6">H4-8 / FGSC 9210</strain>
    </source>
</reference>
<organism evidence="6">
    <name type="scientific">Schizophyllum commune (strain H4-8 / FGSC 9210)</name>
    <name type="common">Split gill fungus</name>
    <dbReference type="NCBI Taxonomy" id="578458"/>
    <lineage>
        <taxon>Eukaryota</taxon>
        <taxon>Fungi</taxon>
        <taxon>Dikarya</taxon>
        <taxon>Basidiomycota</taxon>
        <taxon>Agaricomycotina</taxon>
        <taxon>Agaricomycetes</taxon>
        <taxon>Agaricomycetidae</taxon>
        <taxon>Agaricales</taxon>
        <taxon>Schizophyllaceae</taxon>
        <taxon>Schizophyllum</taxon>
    </lineage>
</organism>
<dbReference type="EMBL" id="GL377309">
    <property type="protein sequence ID" value="EFI94623.1"/>
    <property type="molecule type" value="Genomic_DNA"/>
</dbReference>
<dbReference type="GO" id="GO:0007017">
    <property type="term" value="P:microtubule-based process"/>
    <property type="evidence" value="ECO:0007669"/>
    <property type="project" value="InterPro"/>
</dbReference>
<dbReference type="Proteomes" id="UP000007431">
    <property type="component" value="Unassembled WGS sequence"/>
</dbReference>
<accession>D8QD12</accession>
<evidence type="ECO:0000256" key="3">
    <source>
        <dbReference type="SAM" id="Coils"/>
    </source>
</evidence>
<feature type="region of interest" description="Disordered" evidence="4">
    <location>
        <begin position="181"/>
        <end position="206"/>
    </location>
</feature>